<keyword evidence="3" id="KW-0157">Chromophore</keyword>
<keyword evidence="2" id="KW-0288">FMN</keyword>
<dbReference type="InterPro" id="IPR000014">
    <property type="entry name" value="PAS"/>
</dbReference>
<dbReference type="AlphaFoldDB" id="A0AB39W0V2"/>
<reference evidence="5" key="1">
    <citation type="submission" date="2024-07" db="EMBL/GenBank/DDBJ databases">
        <authorList>
            <person name="Biller S.J."/>
        </authorList>
    </citation>
    <scope>NUCLEOTIDE SEQUENCE</scope>
    <source>
        <strain evidence="5">WC2409</strain>
    </source>
</reference>
<evidence type="ECO:0000313" key="5">
    <source>
        <dbReference type="EMBL" id="XDU95240.1"/>
    </source>
</evidence>
<dbReference type="PANTHER" id="PTHR47429">
    <property type="entry name" value="PROTEIN TWIN LOV 1"/>
    <property type="match status" value="1"/>
</dbReference>
<evidence type="ECO:0000256" key="2">
    <source>
        <dbReference type="ARBA" id="ARBA00022643"/>
    </source>
</evidence>
<proteinExistence type="predicted"/>
<sequence>MINFEHYENAVAEHHKSIRIKTTPVSSWDFHCVMINDMKNSFIDFNMLEQIASMYKWNNPYWDIKNKLSEEEVIIVTDAQLSIVFASQNITKMNGYTPDEVIGKSPSMFQGKKTSAFVSKQIRKAIQLKQPFEKKILNYKKNGDIYTCLINGYPIYNVSGEFSHFIAFEKAA</sequence>
<dbReference type="EMBL" id="CP165625">
    <property type="protein sequence ID" value="XDU95240.1"/>
    <property type="molecule type" value="Genomic_DNA"/>
</dbReference>
<gene>
    <name evidence="5" type="ORF">AB3G34_15275</name>
</gene>
<dbReference type="InterPro" id="IPR035965">
    <property type="entry name" value="PAS-like_dom_sf"/>
</dbReference>
<evidence type="ECO:0000259" key="4">
    <source>
        <dbReference type="PROSITE" id="PS50112"/>
    </source>
</evidence>
<feature type="domain" description="PAS" evidence="4">
    <location>
        <begin position="74"/>
        <end position="129"/>
    </location>
</feature>
<dbReference type="RefSeq" id="WP_367772997.1">
    <property type="nucleotide sequence ID" value="NZ_CP165625.1"/>
</dbReference>
<dbReference type="PANTHER" id="PTHR47429:SF2">
    <property type="entry name" value="PROTEIN TWIN LOV 1"/>
    <property type="match status" value="1"/>
</dbReference>
<dbReference type="NCBIfam" id="TIGR00229">
    <property type="entry name" value="sensory_box"/>
    <property type="match status" value="1"/>
</dbReference>
<accession>A0AB39W0V2</accession>
<dbReference type="Gene3D" id="3.30.450.20">
    <property type="entry name" value="PAS domain"/>
    <property type="match status" value="1"/>
</dbReference>
<keyword evidence="1" id="KW-0285">Flavoprotein</keyword>
<evidence type="ECO:0000256" key="3">
    <source>
        <dbReference type="ARBA" id="ARBA00022991"/>
    </source>
</evidence>
<organism evidence="5">
    <name type="scientific">Flavobacterium sp. WC2409</name>
    <dbReference type="NCBI Taxonomy" id="3234139"/>
    <lineage>
        <taxon>Bacteria</taxon>
        <taxon>Pseudomonadati</taxon>
        <taxon>Bacteroidota</taxon>
        <taxon>Flavobacteriia</taxon>
        <taxon>Flavobacteriales</taxon>
        <taxon>Flavobacteriaceae</taxon>
        <taxon>Flavobacterium</taxon>
    </lineage>
</organism>
<dbReference type="SUPFAM" id="SSF55785">
    <property type="entry name" value="PYP-like sensor domain (PAS domain)"/>
    <property type="match status" value="1"/>
</dbReference>
<dbReference type="CDD" id="cd00130">
    <property type="entry name" value="PAS"/>
    <property type="match status" value="1"/>
</dbReference>
<protein>
    <submittedName>
        <fullName evidence="5">PAS domain-containing protein</fullName>
    </submittedName>
</protein>
<dbReference type="Pfam" id="PF13426">
    <property type="entry name" value="PAS_9"/>
    <property type="match status" value="1"/>
</dbReference>
<dbReference type="PROSITE" id="PS50112">
    <property type="entry name" value="PAS"/>
    <property type="match status" value="1"/>
</dbReference>
<evidence type="ECO:0000256" key="1">
    <source>
        <dbReference type="ARBA" id="ARBA00022630"/>
    </source>
</evidence>
<name>A0AB39W0V2_9FLAO</name>